<dbReference type="InterPro" id="IPR051468">
    <property type="entry name" value="Fungal_SecMetab_SDRs"/>
</dbReference>
<dbReference type="SUPFAM" id="SSF51735">
    <property type="entry name" value="NAD(P)-binding Rossmann-fold domains"/>
    <property type="match status" value="1"/>
</dbReference>
<dbReference type="PRINTS" id="PR00081">
    <property type="entry name" value="GDHRDH"/>
</dbReference>
<proteinExistence type="predicted"/>
<dbReference type="GO" id="GO:0005737">
    <property type="term" value="C:cytoplasm"/>
    <property type="evidence" value="ECO:0007669"/>
    <property type="project" value="TreeGrafter"/>
</dbReference>
<organism evidence="1 2">
    <name type="scientific">Cylicostephanus goldi</name>
    <name type="common">Nematode worm</name>
    <dbReference type="NCBI Taxonomy" id="71465"/>
    <lineage>
        <taxon>Eukaryota</taxon>
        <taxon>Metazoa</taxon>
        <taxon>Ecdysozoa</taxon>
        <taxon>Nematoda</taxon>
        <taxon>Chromadorea</taxon>
        <taxon>Rhabditida</taxon>
        <taxon>Rhabditina</taxon>
        <taxon>Rhabditomorpha</taxon>
        <taxon>Strongyloidea</taxon>
        <taxon>Strongylidae</taxon>
        <taxon>Cylicostephanus</taxon>
    </lineage>
</organism>
<dbReference type="GO" id="GO:0016491">
    <property type="term" value="F:oxidoreductase activity"/>
    <property type="evidence" value="ECO:0007669"/>
    <property type="project" value="TreeGrafter"/>
</dbReference>
<dbReference type="InterPro" id="IPR036291">
    <property type="entry name" value="NAD(P)-bd_dom_sf"/>
</dbReference>
<name>A0A3P6RAI7_CYLGO</name>
<accession>A0A3P6RAI7</accession>
<evidence type="ECO:0000313" key="2">
    <source>
        <dbReference type="Proteomes" id="UP000271889"/>
    </source>
</evidence>
<evidence type="ECO:0000313" key="1">
    <source>
        <dbReference type="EMBL" id="VDK52723.1"/>
    </source>
</evidence>
<dbReference type="EMBL" id="UYRV01005549">
    <property type="protein sequence ID" value="VDK52723.1"/>
    <property type="molecule type" value="Genomic_DNA"/>
</dbReference>
<dbReference type="Proteomes" id="UP000271889">
    <property type="component" value="Unassembled WGS sequence"/>
</dbReference>
<protein>
    <submittedName>
        <fullName evidence="1">Uncharacterized protein</fullName>
    </submittedName>
</protein>
<reference evidence="1 2" key="1">
    <citation type="submission" date="2018-11" db="EMBL/GenBank/DDBJ databases">
        <authorList>
            <consortium name="Pathogen Informatics"/>
        </authorList>
    </citation>
    <scope>NUCLEOTIDE SEQUENCE [LARGE SCALE GENOMIC DNA]</scope>
</reference>
<dbReference type="PANTHER" id="PTHR43544">
    <property type="entry name" value="SHORT-CHAIN DEHYDROGENASE/REDUCTASE"/>
    <property type="match status" value="1"/>
</dbReference>
<gene>
    <name evidence="1" type="ORF">CGOC_LOCUS2466</name>
</gene>
<keyword evidence="2" id="KW-1185">Reference proteome</keyword>
<dbReference type="PANTHER" id="PTHR43544:SF35">
    <property type="entry name" value="C-FACTOR-RELATED"/>
    <property type="match status" value="1"/>
</dbReference>
<feature type="non-terminal residue" evidence="1">
    <location>
        <position position="277"/>
    </location>
</feature>
<sequence length="277" mass="30110">MAPYSVLVTGANRGIGLGLVKQFLKNKDIKHVIATTKESTDKVSNEPHLEWNKFQLCPFLGKPNSRQPRGSAGLKEISDKRLKVVELDLSCDNSIKNMYPQVEKIVGDHGLNVLLNNAGIFVSYTTNQKPDRGALIKNFDTNAASVAVLTQTLLPLIRKAAKQSQSDEFSIDRAAILSISASIGSISENTAGSGNPGLLAYRISKAALNALMRTLAVDLEKDRILVANFNPGWVETAIGGKQATMTVDEATERLVPSFYKLTKEHNGGFFEADLKPI</sequence>
<dbReference type="Gene3D" id="3.40.50.720">
    <property type="entry name" value="NAD(P)-binding Rossmann-like Domain"/>
    <property type="match status" value="1"/>
</dbReference>
<dbReference type="AlphaFoldDB" id="A0A3P6RAI7"/>
<dbReference type="OrthoDB" id="7289984at2759"/>
<dbReference type="InterPro" id="IPR002347">
    <property type="entry name" value="SDR_fam"/>
</dbReference>
<dbReference type="Pfam" id="PF00106">
    <property type="entry name" value="adh_short"/>
    <property type="match status" value="1"/>
</dbReference>